<dbReference type="AlphaFoldDB" id="A0A744J1C1"/>
<evidence type="ECO:0000313" key="1">
    <source>
        <dbReference type="EMBL" id="HAF2549529.1"/>
    </source>
</evidence>
<gene>
    <name evidence="1" type="ORF">G8N34_000506</name>
</gene>
<organism evidence="1">
    <name type="scientific">Salmonella enterica</name>
    <name type="common">Salmonella choleraesuis</name>
    <dbReference type="NCBI Taxonomy" id="28901"/>
    <lineage>
        <taxon>Bacteria</taxon>
        <taxon>Pseudomonadati</taxon>
        <taxon>Pseudomonadota</taxon>
        <taxon>Gammaproteobacteria</taxon>
        <taxon>Enterobacterales</taxon>
        <taxon>Enterobacteriaceae</taxon>
        <taxon>Salmonella</taxon>
    </lineage>
</organism>
<dbReference type="InterPro" id="IPR005564">
    <property type="entry name" value="Major_capsid_GpE"/>
</dbReference>
<reference evidence="1" key="2">
    <citation type="submission" date="2020-02" db="EMBL/GenBank/DDBJ databases">
        <authorList>
            <consortium name="NCBI Pathogen Detection Project"/>
        </authorList>
    </citation>
    <scope>NUCLEOTIDE SEQUENCE</scope>
    <source>
        <strain evidence="1">MA.NL_L19</strain>
    </source>
</reference>
<dbReference type="EMBL" id="DAAUOZ010000001">
    <property type="protein sequence ID" value="HAF2549529.1"/>
    <property type="molecule type" value="Genomic_DNA"/>
</dbReference>
<protein>
    <submittedName>
        <fullName evidence="1">Major capsid protein</fullName>
    </submittedName>
</protein>
<dbReference type="RefSeq" id="WP_061375870.1">
    <property type="nucleotide sequence ID" value="NZ_BCOB01000071.1"/>
</dbReference>
<accession>A0A744J1C1</accession>
<proteinExistence type="inferred from homology"/>
<dbReference type="Gene3D" id="3.30.1930.10">
    <property type="entry name" value="capsid protein of prophage domain"/>
    <property type="match status" value="1"/>
</dbReference>
<reference evidence="1" key="1">
    <citation type="journal article" date="2018" name="Genome Biol.">
        <title>SKESA: strategic k-mer extension for scrupulous assemblies.</title>
        <authorList>
            <person name="Souvorov A."/>
            <person name="Agarwala R."/>
            <person name="Lipman D.J."/>
        </authorList>
    </citation>
    <scope>NUCLEOTIDE SEQUENCE</scope>
    <source>
        <strain evidence="1">MA.NL_L19</strain>
    </source>
</reference>
<sequence>MAEYDLYRTNELIGAIEQGEFQASSLFIELFFKKEVLSEARDISLDLIDVPEIPIAAFCSPVVGSTVSRDQGFATKTFTPGYLKPKKSIDPTKLVARNPGKALNTTADKRTMLVMSAFHSQIQSIAARKEWLAVQLVTTGKNIISGEGIETYEIDWNMDSKNIITQSGSTAWSSQNKDTYDPNDDIETYAENAAAPVNVIIMGTKVWKLYRQFKAVKSALDSRRGSSSNLETALKNLGEYISLKGYMGDTAIIVYSGKYFEDKTEKYFLDPMTMVLGNVTHGGLVAYGTIQDTAAAREGLDVASMYPKNYVVPGDPEVEYMQTHSAPQPIPAGINKFVCVKVA</sequence>
<comment type="caution">
    <text evidence="1">The sequence shown here is derived from an EMBL/GenBank/DDBJ whole genome shotgun (WGS) entry which is preliminary data.</text>
</comment>
<dbReference type="Pfam" id="PF03864">
    <property type="entry name" value="Phage_cap_E"/>
    <property type="match status" value="1"/>
</dbReference>
<dbReference type="Gene3D" id="3.15.30.10">
    <property type="entry name" value="putative capsid protein of prophage domain like"/>
    <property type="match status" value="1"/>
</dbReference>
<name>A0A744J1C1_SALER</name>
<dbReference type="HAMAP" id="MF_04133">
    <property type="entry name" value="CAPSID_LAMBDA"/>
    <property type="match status" value="1"/>
</dbReference>